<dbReference type="InterPro" id="IPR004099">
    <property type="entry name" value="Pyr_nucl-diS_OxRdtase_dimer"/>
</dbReference>
<proteinExistence type="inferred from homology"/>
<evidence type="ECO:0000313" key="4">
    <source>
        <dbReference type="EMBL" id="XAG20797.1"/>
    </source>
</evidence>
<dbReference type="Pfam" id="PF02852">
    <property type="entry name" value="Pyr_redox_dim"/>
    <property type="match status" value="1"/>
</dbReference>
<organism evidence="4">
    <name type="scientific">bacterium 19PA01SH03</name>
    <dbReference type="NCBI Taxonomy" id="2920705"/>
    <lineage>
        <taxon>Bacteria</taxon>
    </lineage>
</organism>
<evidence type="ECO:0000256" key="2">
    <source>
        <dbReference type="ARBA" id="ARBA00023027"/>
    </source>
</evidence>
<dbReference type="GO" id="GO:0004148">
    <property type="term" value="F:dihydrolipoyl dehydrogenase (NADH) activity"/>
    <property type="evidence" value="ECO:0007669"/>
    <property type="project" value="TreeGrafter"/>
</dbReference>
<dbReference type="GO" id="GO:0006103">
    <property type="term" value="P:2-oxoglutarate metabolic process"/>
    <property type="evidence" value="ECO:0007669"/>
    <property type="project" value="TreeGrafter"/>
</dbReference>
<name>A0AAU6SLH1_UNCXX</name>
<dbReference type="GO" id="GO:0050660">
    <property type="term" value="F:flavin adenine dinucleotide binding"/>
    <property type="evidence" value="ECO:0007669"/>
    <property type="project" value="TreeGrafter"/>
</dbReference>
<comment type="similarity">
    <text evidence="1">Belongs to the class-I pyridine nucleotide-disulfide oxidoreductase family.</text>
</comment>
<protein>
    <recommendedName>
        <fullName evidence="3">Pyridine nucleotide-disulphide oxidoreductase dimerisation domain-containing protein</fullName>
    </recommendedName>
</protein>
<dbReference type="EMBL" id="CP095338">
    <property type="protein sequence ID" value="XAG20797.1"/>
    <property type="molecule type" value="Genomic_DNA"/>
</dbReference>
<dbReference type="InterPro" id="IPR016156">
    <property type="entry name" value="FAD/NAD-linked_Rdtase_dimer_sf"/>
</dbReference>
<sequence>MDFSKQGRALTAQINQGVMRIYADCDNYRILGAEMCAPAAEHLAHLLALAIYRELTVHDMLAMSFYHPVLEEGLRTALRDISVQSAVSQADLSHCSAFGSAALD</sequence>
<feature type="domain" description="Pyridine nucleotide-disulphide oxidoreductase dimerisation" evidence="3">
    <location>
        <begin position="2"/>
        <end position="77"/>
    </location>
</feature>
<dbReference type="InterPro" id="IPR050151">
    <property type="entry name" value="Class-I_Pyr_Nuc-Dis_Oxidored"/>
</dbReference>
<evidence type="ECO:0000256" key="1">
    <source>
        <dbReference type="ARBA" id="ARBA00007532"/>
    </source>
</evidence>
<dbReference type="AlphaFoldDB" id="A0AAU6SLH1"/>
<keyword evidence="2" id="KW-0520">NAD</keyword>
<dbReference type="PANTHER" id="PTHR22912:SF217">
    <property type="entry name" value="DIHYDROLIPOYL DEHYDROGENASE"/>
    <property type="match status" value="1"/>
</dbReference>
<dbReference type="PANTHER" id="PTHR22912">
    <property type="entry name" value="DISULFIDE OXIDOREDUCTASE"/>
    <property type="match status" value="1"/>
</dbReference>
<dbReference type="SUPFAM" id="SSF55424">
    <property type="entry name" value="FAD/NAD-linked reductases, dimerisation (C-terminal) domain"/>
    <property type="match status" value="1"/>
</dbReference>
<reference evidence="4" key="1">
    <citation type="submission" date="2022-03" db="EMBL/GenBank/DDBJ databases">
        <title>Sea Food Isolates.</title>
        <authorList>
            <person name="Li c."/>
        </authorList>
    </citation>
    <scope>NUCLEOTIDE SEQUENCE</scope>
    <source>
        <strain evidence="4">19PA01SH03</strain>
    </source>
</reference>
<accession>A0AAU6SLH1</accession>
<gene>
    <name evidence="4" type="ORF">MRN70_10890</name>
</gene>
<evidence type="ECO:0000259" key="3">
    <source>
        <dbReference type="Pfam" id="PF02852"/>
    </source>
</evidence>
<dbReference type="Gene3D" id="3.30.390.30">
    <property type="match status" value="1"/>
</dbReference>